<comment type="caution">
    <text evidence="1">The sequence shown here is derived from an EMBL/GenBank/DDBJ whole genome shotgun (WGS) entry which is preliminary data.</text>
</comment>
<sequence length="76" mass="8633">MIPLEDLFSAPIVRKLIQSLVHYIFLRKAHSILLPISSYRTKPSLPQVERTFVAPPCKFGPRPKALGVEGPRRILK</sequence>
<dbReference type="Proteomes" id="UP001054837">
    <property type="component" value="Unassembled WGS sequence"/>
</dbReference>
<evidence type="ECO:0000313" key="2">
    <source>
        <dbReference type="Proteomes" id="UP001054837"/>
    </source>
</evidence>
<organism evidence="1 2">
    <name type="scientific">Caerostris darwini</name>
    <dbReference type="NCBI Taxonomy" id="1538125"/>
    <lineage>
        <taxon>Eukaryota</taxon>
        <taxon>Metazoa</taxon>
        <taxon>Ecdysozoa</taxon>
        <taxon>Arthropoda</taxon>
        <taxon>Chelicerata</taxon>
        <taxon>Arachnida</taxon>
        <taxon>Araneae</taxon>
        <taxon>Araneomorphae</taxon>
        <taxon>Entelegynae</taxon>
        <taxon>Araneoidea</taxon>
        <taxon>Araneidae</taxon>
        <taxon>Caerostris</taxon>
    </lineage>
</organism>
<reference evidence="1 2" key="1">
    <citation type="submission" date="2021-06" db="EMBL/GenBank/DDBJ databases">
        <title>Caerostris darwini draft genome.</title>
        <authorList>
            <person name="Kono N."/>
            <person name="Arakawa K."/>
        </authorList>
    </citation>
    <scope>NUCLEOTIDE SEQUENCE [LARGE SCALE GENOMIC DNA]</scope>
</reference>
<protein>
    <submittedName>
        <fullName evidence="1">Uncharacterized protein</fullName>
    </submittedName>
</protein>
<evidence type="ECO:0000313" key="1">
    <source>
        <dbReference type="EMBL" id="GIY05830.1"/>
    </source>
</evidence>
<gene>
    <name evidence="1" type="ORF">CDAR_316191</name>
</gene>
<dbReference type="EMBL" id="BPLQ01004126">
    <property type="protein sequence ID" value="GIY05830.1"/>
    <property type="molecule type" value="Genomic_DNA"/>
</dbReference>
<keyword evidence="2" id="KW-1185">Reference proteome</keyword>
<name>A0AAV4Q9Q3_9ARAC</name>
<dbReference type="AlphaFoldDB" id="A0AAV4Q9Q3"/>
<accession>A0AAV4Q9Q3</accession>
<proteinExistence type="predicted"/>